<feature type="modified residue" description="4-aspartylphosphate" evidence="9">
    <location>
        <position position="831"/>
    </location>
</feature>
<name>A0A0N0XH11_9NEIS</name>
<evidence type="ECO:0000256" key="11">
    <source>
        <dbReference type="SAM" id="Phobius"/>
    </source>
</evidence>
<dbReference type="CDD" id="cd17546">
    <property type="entry name" value="REC_hyHK_CKI1_RcsC-like"/>
    <property type="match status" value="1"/>
</dbReference>
<evidence type="ECO:0000256" key="2">
    <source>
        <dbReference type="ARBA" id="ARBA00012438"/>
    </source>
</evidence>
<dbReference type="SUPFAM" id="SSF47384">
    <property type="entry name" value="Homodimeric domain of signal transducing histidine kinase"/>
    <property type="match status" value="1"/>
</dbReference>
<keyword evidence="11" id="KW-0812">Transmembrane</keyword>
<dbReference type="EC" id="2.7.13.3" evidence="2"/>
<dbReference type="Gene3D" id="1.10.287.130">
    <property type="match status" value="1"/>
</dbReference>
<dbReference type="InterPro" id="IPR005467">
    <property type="entry name" value="His_kinase_dom"/>
</dbReference>
<feature type="domain" description="Response regulatory" evidence="13">
    <location>
        <begin position="904"/>
        <end position="1020"/>
    </location>
</feature>
<keyword evidence="15" id="KW-1185">Reference proteome</keyword>
<dbReference type="PATRIC" id="fig|857265.3.peg.4349"/>
<dbReference type="InterPro" id="IPR001789">
    <property type="entry name" value="Sig_transdc_resp-reg_receiver"/>
</dbReference>
<keyword evidence="11" id="KW-0472">Membrane</keyword>
<dbReference type="InterPro" id="IPR011006">
    <property type="entry name" value="CheY-like_superfamily"/>
</dbReference>
<dbReference type="InterPro" id="IPR004358">
    <property type="entry name" value="Sig_transdc_His_kin-like_C"/>
</dbReference>
<evidence type="ECO:0000256" key="10">
    <source>
        <dbReference type="SAM" id="Coils"/>
    </source>
</evidence>
<dbReference type="Gene3D" id="3.30.565.10">
    <property type="entry name" value="Histidine kinase-like ATPase, C-terminal domain"/>
    <property type="match status" value="1"/>
</dbReference>
<feature type="transmembrane region" description="Helical" evidence="11">
    <location>
        <begin position="22"/>
        <end position="43"/>
    </location>
</feature>
<dbReference type="InterPro" id="IPR007891">
    <property type="entry name" value="CHASE3"/>
</dbReference>
<evidence type="ECO:0000256" key="3">
    <source>
        <dbReference type="ARBA" id="ARBA00022553"/>
    </source>
</evidence>
<dbReference type="FunFam" id="3.30.565.10:FF:000010">
    <property type="entry name" value="Sensor histidine kinase RcsC"/>
    <property type="match status" value="1"/>
</dbReference>
<feature type="modified residue" description="4-aspartylphosphate" evidence="9">
    <location>
        <position position="953"/>
    </location>
</feature>
<dbReference type="PROSITE" id="PS50110">
    <property type="entry name" value="RESPONSE_REGULATORY"/>
    <property type="match status" value="3"/>
</dbReference>
<dbReference type="STRING" id="857265.WG78_21255"/>
<evidence type="ECO:0000256" key="7">
    <source>
        <dbReference type="ARBA" id="ARBA00058004"/>
    </source>
</evidence>
<dbReference type="InterPro" id="IPR003018">
    <property type="entry name" value="GAF"/>
</dbReference>
<evidence type="ECO:0000313" key="15">
    <source>
        <dbReference type="Proteomes" id="UP000037939"/>
    </source>
</evidence>
<evidence type="ECO:0000256" key="6">
    <source>
        <dbReference type="ARBA" id="ARBA00023012"/>
    </source>
</evidence>
<dbReference type="SUPFAM" id="SSF52172">
    <property type="entry name" value="CheY-like"/>
    <property type="match status" value="3"/>
</dbReference>
<dbReference type="InterPro" id="IPR036097">
    <property type="entry name" value="HisK_dim/P_sf"/>
</dbReference>
<dbReference type="Proteomes" id="UP000037939">
    <property type="component" value="Unassembled WGS sequence"/>
</dbReference>
<feature type="domain" description="Histidine kinase" evidence="12">
    <location>
        <begin position="506"/>
        <end position="726"/>
    </location>
</feature>
<evidence type="ECO:0000256" key="1">
    <source>
        <dbReference type="ARBA" id="ARBA00000085"/>
    </source>
</evidence>
<keyword evidence="11" id="KW-1133">Transmembrane helix</keyword>
<dbReference type="SMART" id="SM00387">
    <property type="entry name" value="HATPase_c"/>
    <property type="match status" value="1"/>
</dbReference>
<dbReference type="Pfam" id="PF00512">
    <property type="entry name" value="HisKA"/>
    <property type="match status" value="1"/>
</dbReference>
<dbReference type="EMBL" id="LAQT01000038">
    <property type="protein sequence ID" value="KPC49089.1"/>
    <property type="molecule type" value="Genomic_DNA"/>
</dbReference>
<dbReference type="SUPFAM" id="SSF55874">
    <property type="entry name" value="ATPase domain of HSP90 chaperone/DNA topoisomerase II/histidine kinase"/>
    <property type="match status" value="1"/>
</dbReference>
<comment type="caution">
    <text evidence="14">The sequence shown here is derived from an EMBL/GenBank/DDBJ whole genome shotgun (WGS) entry which is preliminary data.</text>
</comment>
<evidence type="ECO:0000256" key="9">
    <source>
        <dbReference type="PROSITE-ProRule" id="PRU00169"/>
    </source>
</evidence>
<evidence type="ECO:0000256" key="8">
    <source>
        <dbReference type="ARBA" id="ARBA00070152"/>
    </source>
</evidence>
<dbReference type="CDD" id="cd00082">
    <property type="entry name" value="HisKA"/>
    <property type="match status" value="1"/>
</dbReference>
<dbReference type="InterPro" id="IPR036890">
    <property type="entry name" value="HATPase_C_sf"/>
</dbReference>
<reference evidence="14 15" key="1">
    <citation type="submission" date="2015-07" db="EMBL/GenBank/DDBJ databases">
        <title>Draft genome sequence of the Amantichitinum ursilacus IGB-41, a new chitin-degrading bacterium.</title>
        <authorList>
            <person name="Kirstahler P."/>
            <person name="Guenther M."/>
            <person name="Grumaz C."/>
            <person name="Rupp S."/>
            <person name="Zibek S."/>
            <person name="Sohn K."/>
        </authorList>
    </citation>
    <scope>NUCLEOTIDE SEQUENCE [LARGE SCALE GENOMIC DNA]</scope>
    <source>
        <strain evidence="14 15">IGB-41</strain>
    </source>
</reference>
<keyword evidence="6" id="KW-0902">Two-component regulatory system</keyword>
<accession>A0A0N0XH11</accession>
<dbReference type="InterPro" id="IPR003594">
    <property type="entry name" value="HATPase_dom"/>
</dbReference>
<dbReference type="SUPFAM" id="SSF55781">
    <property type="entry name" value="GAF domain-like"/>
    <property type="match status" value="1"/>
</dbReference>
<dbReference type="Pfam" id="PF02518">
    <property type="entry name" value="HATPase_c"/>
    <property type="match status" value="1"/>
</dbReference>
<evidence type="ECO:0000256" key="5">
    <source>
        <dbReference type="ARBA" id="ARBA00022777"/>
    </source>
</evidence>
<dbReference type="PROSITE" id="PS50109">
    <property type="entry name" value="HIS_KIN"/>
    <property type="match status" value="1"/>
</dbReference>
<keyword evidence="3 9" id="KW-0597">Phosphoprotein</keyword>
<dbReference type="Gene3D" id="3.40.50.2300">
    <property type="match status" value="3"/>
</dbReference>
<dbReference type="Pfam" id="PF00072">
    <property type="entry name" value="Response_reg"/>
    <property type="match status" value="3"/>
</dbReference>
<dbReference type="OrthoDB" id="9146932at2"/>
<dbReference type="Pfam" id="PF13185">
    <property type="entry name" value="GAF_2"/>
    <property type="match status" value="1"/>
</dbReference>
<feature type="domain" description="Response regulatory" evidence="13">
    <location>
        <begin position="1050"/>
        <end position="1167"/>
    </location>
</feature>
<feature type="transmembrane region" description="Helical" evidence="11">
    <location>
        <begin position="189"/>
        <end position="210"/>
    </location>
</feature>
<dbReference type="CDD" id="cd19410">
    <property type="entry name" value="HK9-like_sensor"/>
    <property type="match status" value="1"/>
</dbReference>
<proteinExistence type="predicted"/>
<sequence>MNRSAPAAIPEQTFRAILVRNVSLPLLVAGVMSAIFISLVFYLMNVNRWVDHADQVIGKTNQAVKQLIDAETGLRGYLLTGREVFLDPYNSAATNLPTSISELRDLLAEYPNQVAWLGRGETGYKDWRNYAARMITLKGSADPEAQKQVLGADAEEGKRRMDDMRGFFTQIIQAQEALRAQRNREASDTITWLVIATILVGVVAGALMAFNGRRQLKTLSAVYATTLGQQQLHTEQLERQAWLKTGQGELGQRMLGEQALGTLSDNILNFLVNFLGASVGAIYVTRDNRHFQRMAHYAWSEDAAHARNQFELAQGLSGQAAAENRIMLLTDLPETYIRVASALGQTAPRAVLIMPAQGERKVNTVIELGFASEVPPMLEEFARLASYNIGTAIESAMYRERLQDVLAETQQLNEELQAQQEELKVANEELEEQSRTLKESQVRLESQQAELEQNNEQLGEQTEALLQQKAMVEERNKALREAHLQLEARAEELGRTSRYKSEFLANMSHELRTPLNSALILAKLLSDNPNGNLDAEQVKFAQSIYSAGNDLLTLINDILDLSKVEAGKLELWPQSITPRGALEPLEQLFRPLAASRNIDFEIVLEPSLPPQMYTDPSRLQQILKNLLSNALKFTDKGRVTLTARAAPDGHVAFDVRDTGIGIAEEYLEHIFGAFSQADGATNRKYGGTGLGLSISRDLAHLLGGDITVHSKVGEGSVFTLTVAREISVDDDGLVQTQIPARLPALSVPAPAPIETYTPAAAEEPESPAVQDDRDVLRPDRRTVLIIEDEPEFSQVLAALGHEKGFNCIVAHSAGEGLKLAQRYVPDAVLLDMKLPDHSGLTVLERLKEETSTRHIPVHMVSGVDSSQAALQLGAIGYALKPADREALLDVFRKIETKLSQKIKHVLVVEDDARQRESMTQLIADEDVRITAVALAEEALAQLKETVFDCMVVDLTLPDMAGHELLQRMASDDLCSFPPVIVYTGRELSRAEENELRRYSRSIIIKGARSPERLLDEVTLFLHRVENTLAPERQQMLKVARNREKAFEGRKILLVDDDVRNIFALTSALEQKGAKVEIGRNGIEALEKLDADPDIDLVLMDIMMPQMDGFEAMRRIREQARFSRLPIIAVTAKAMRDDQEKCLQAGANDYLAKPIDLDKLVSLIRVWMPKIGSL</sequence>
<protein>
    <recommendedName>
        <fullName evidence="8">Virulence sensor protein BvgS</fullName>
        <ecNumber evidence="2">2.7.13.3</ecNumber>
    </recommendedName>
</protein>
<keyword evidence="10" id="KW-0175">Coiled coil</keyword>
<evidence type="ECO:0000259" key="13">
    <source>
        <dbReference type="PROSITE" id="PS50110"/>
    </source>
</evidence>
<dbReference type="SMART" id="SM00388">
    <property type="entry name" value="HisKA"/>
    <property type="match status" value="1"/>
</dbReference>
<feature type="modified residue" description="4-aspartylphosphate" evidence="9">
    <location>
        <position position="1100"/>
    </location>
</feature>
<comment type="catalytic activity">
    <reaction evidence="1">
        <text>ATP + protein L-histidine = ADP + protein N-phospho-L-histidine.</text>
        <dbReference type="EC" id="2.7.13.3"/>
    </reaction>
</comment>
<dbReference type="InterPro" id="IPR003661">
    <property type="entry name" value="HisK_dim/P_dom"/>
</dbReference>
<gene>
    <name evidence="14" type="primary">arcB</name>
    <name evidence="14" type="ORF">WG78_21255</name>
</gene>
<dbReference type="SMART" id="SM00448">
    <property type="entry name" value="REC"/>
    <property type="match status" value="3"/>
</dbReference>
<dbReference type="CDD" id="cd16922">
    <property type="entry name" value="HATPase_EvgS-ArcB-TorS-like"/>
    <property type="match status" value="1"/>
</dbReference>
<keyword evidence="4 14" id="KW-0808">Transferase</keyword>
<dbReference type="PRINTS" id="PR00344">
    <property type="entry name" value="BCTRLSENSOR"/>
</dbReference>
<dbReference type="AlphaFoldDB" id="A0A0N0XH11"/>
<comment type="function">
    <text evidence="7">Member of the two-component regulatory system BvgS/BvgA. Phosphorylates BvgA via a four-step phosphorelay in response to environmental signals.</text>
</comment>
<evidence type="ECO:0000256" key="4">
    <source>
        <dbReference type="ARBA" id="ARBA00022679"/>
    </source>
</evidence>
<dbReference type="Pfam" id="PF05227">
    <property type="entry name" value="CHASE3"/>
    <property type="match status" value="1"/>
</dbReference>
<evidence type="ECO:0000313" key="14">
    <source>
        <dbReference type="EMBL" id="KPC49089.1"/>
    </source>
</evidence>
<dbReference type="InterPro" id="IPR029016">
    <property type="entry name" value="GAF-like_dom_sf"/>
</dbReference>
<keyword evidence="5" id="KW-0418">Kinase</keyword>
<dbReference type="PANTHER" id="PTHR45339">
    <property type="entry name" value="HYBRID SIGNAL TRANSDUCTION HISTIDINE KINASE J"/>
    <property type="match status" value="1"/>
</dbReference>
<dbReference type="Gene3D" id="3.30.450.40">
    <property type="match status" value="1"/>
</dbReference>
<organism evidence="14 15">
    <name type="scientific">Amantichitinum ursilacus</name>
    <dbReference type="NCBI Taxonomy" id="857265"/>
    <lineage>
        <taxon>Bacteria</taxon>
        <taxon>Pseudomonadati</taxon>
        <taxon>Pseudomonadota</taxon>
        <taxon>Betaproteobacteria</taxon>
        <taxon>Neisseriales</taxon>
        <taxon>Chitinibacteraceae</taxon>
        <taxon>Amantichitinum</taxon>
    </lineage>
</organism>
<evidence type="ECO:0000259" key="12">
    <source>
        <dbReference type="PROSITE" id="PS50109"/>
    </source>
</evidence>
<dbReference type="SMART" id="SM00065">
    <property type="entry name" value="GAF"/>
    <property type="match status" value="1"/>
</dbReference>
<dbReference type="PANTHER" id="PTHR45339:SF1">
    <property type="entry name" value="HYBRID SIGNAL TRANSDUCTION HISTIDINE KINASE J"/>
    <property type="match status" value="1"/>
</dbReference>
<feature type="domain" description="Response regulatory" evidence="13">
    <location>
        <begin position="782"/>
        <end position="895"/>
    </location>
</feature>
<feature type="coiled-coil region" evidence="10">
    <location>
        <begin position="395"/>
        <end position="496"/>
    </location>
</feature>
<dbReference type="GO" id="GO:0000155">
    <property type="term" value="F:phosphorelay sensor kinase activity"/>
    <property type="evidence" value="ECO:0007669"/>
    <property type="project" value="InterPro"/>
</dbReference>
<dbReference type="RefSeq" id="WP_053939822.1">
    <property type="nucleotide sequence ID" value="NZ_LAQT01000038.1"/>
</dbReference>